<keyword evidence="3" id="KW-1185">Reference proteome</keyword>
<name>A0A9Q0KRX0_9MAGN</name>
<sequence>MSIVSERFPGAPLSFSLHLPGESMAMAAKVIPALSPVLQPHSQPQLSFQSQSQSQSQSLIQTRSQPLPDKPFQFHSNLRDPLTIDIASIDPPAAPVISYSFQISSSWLRSEGREKRDKFKETIPTQYPEWIYAACDPFIGDRRAAASS</sequence>
<gene>
    <name evidence="2" type="ORF">NE237_000262</name>
</gene>
<evidence type="ECO:0000313" key="2">
    <source>
        <dbReference type="EMBL" id="KAJ4975156.1"/>
    </source>
</evidence>
<comment type="caution">
    <text evidence="2">The sequence shown here is derived from an EMBL/GenBank/DDBJ whole genome shotgun (WGS) entry which is preliminary data.</text>
</comment>
<feature type="region of interest" description="Disordered" evidence="1">
    <location>
        <begin position="40"/>
        <end position="72"/>
    </location>
</feature>
<evidence type="ECO:0000256" key="1">
    <source>
        <dbReference type="SAM" id="MobiDB-lite"/>
    </source>
</evidence>
<organism evidence="2 3">
    <name type="scientific">Protea cynaroides</name>
    <dbReference type="NCBI Taxonomy" id="273540"/>
    <lineage>
        <taxon>Eukaryota</taxon>
        <taxon>Viridiplantae</taxon>
        <taxon>Streptophyta</taxon>
        <taxon>Embryophyta</taxon>
        <taxon>Tracheophyta</taxon>
        <taxon>Spermatophyta</taxon>
        <taxon>Magnoliopsida</taxon>
        <taxon>Proteales</taxon>
        <taxon>Proteaceae</taxon>
        <taxon>Protea</taxon>
    </lineage>
</organism>
<dbReference type="AlphaFoldDB" id="A0A9Q0KRX0"/>
<evidence type="ECO:0000313" key="3">
    <source>
        <dbReference type="Proteomes" id="UP001141806"/>
    </source>
</evidence>
<protein>
    <submittedName>
        <fullName evidence="2">Uncharacterized protein</fullName>
    </submittedName>
</protein>
<feature type="compositionally biased region" description="Low complexity" evidence="1">
    <location>
        <begin position="40"/>
        <end position="65"/>
    </location>
</feature>
<dbReference type="Proteomes" id="UP001141806">
    <property type="component" value="Unassembled WGS sequence"/>
</dbReference>
<dbReference type="EMBL" id="JAMYWD010000003">
    <property type="protein sequence ID" value="KAJ4975156.1"/>
    <property type="molecule type" value="Genomic_DNA"/>
</dbReference>
<reference evidence="2" key="1">
    <citation type="journal article" date="2023" name="Plant J.">
        <title>The genome of the king protea, Protea cynaroides.</title>
        <authorList>
            <person name="Chang J."/>
            <person name="Duong T.A."/>
            <person name="Schoeman C."/>
            <person name="Ma X."/>
            <person name="Roodt D."/>
            <person name="Barker N."/>
            <person name="Li Z."/>
            <person name="Van de Peer Y."/>
            <person name="Mizrachi E."/>
        </authorList>
    </citation>
    <scope>NUCLEOTIDE SEQUENCE</scope>
    <source>
        <tissue evidence="2">Young leaves</tissue>
    </source>
</reference>
<accession>A0A9Q0KRX0</accession>
<proteinExistence type="predicted"/>